<dbReference type="PANTHER" id="PTHR28307">
    <property type="entry name" value="PROTEIN PAL1"/>
    <property type="match status" value="1"/>
</dbReference>
<dbReference type="Proteomes" id="UP000023758">
    <property type="component" value="Unassembled WGS sequence"/>
</dbReference>
<evidence type="ECO:0000256" key="1">
    <source>
        <dbReference type="SAM" id="MobiDB-lite"/>
    </source>
</evidence>
<name>A0A022VVP6_TRIRU</name>
<dbReference type="PANTHER" id="PTHR28307:SF1">
    <property type="entry name" value="PAL1 CELL MORPHOLOGY PROTEIN"/>
    <property type="match status" value="1"/>
</dbReference>
<reference evidence="2" key="1">
    <citation type="submission" date="2014-02" db="EMBL/GenBank/DDBJ databases">
        <title>The Genome Sequence of Trichophyton rubrum (morphotype fischeri) CBS 288.86.</title>
        <authorList>
            <consortium name="The Broad Institute Genomics Platform"/>
            <person name="Cuomo C.A."/>
            <person name="White T.C."/>
            <person name="Graser Y."/>
            <person name="Martinez-Rossi N."/>
            <person name="Heitman J."/>
            <person name="Young S.K."/>
            <person name="Zeng Q."/>
            <person name="Gargeya S."/>
            <person name="Abouelleil A."/>
            <person name="Alvarado L."/>
            <person name="Chapman S.B."/>
            <person name="Gainer-Dewar J."/>
            <person name="Goldberg J."/>
            <person name="Griggs A."/>
            <person name="Gujja S."/>
            <person name="Hansen M."/>
            <person name="Howarth C."/>
            <person name="Imamovic A."/>
            <person name="Larimer J."/>
            <person name="Martinez D."/>
            <person name="Murphy C."/>
            <person name="Pearson M.D."/>
            <person name="Persinoti G."/>
            <person name="Poon T."/>
            <person name="Priest M."/>
            <person name="Roberts A.D."/>
            <person name="Saif S."/>
            <person name="Shea T.D."/>
            <person name="Sykes S.N."/>
            <person name="Wortman J."/>
            <person name="Nusbaum C."/>
            <person name="Birren B."/>
        </authorList>
    </citation>
    <scope>NUCLEOTIDE SEQUENCE [LARGE SCALE GENOMIC DNA]</scope>
    <source>
        <strain evidence="2">CBS 288.86</strain>
    </source>
</reference>
<evidence type="ECO:0008006" key="3">
    <source>
        <dbReference type="Google" id="ProtNLM"/>
    </source>
</evidence>
<organism evidence="2">
    <name type="scientific">Trichophyton rubrum CBS 288.86</name>
    <dbReference type="NCBI Taxonomy" id="1215330"/>
    <lineage>
        <taxon>Eukaryota</taxon>
        <taxon>Fungi</taxon>
        <taxon>Dikarya</taxon>
        <taxon>Ascomycota</taxon>
        <taxon>Pezizomycotina</taxon>
        <taxon>Eurotiomycetes</taxon>
        <taxon>Eurotiomycetidae</taxon>
        <taxon>Onygenales</taxon>
        <taxon>Arthrodermataceae</taxon>
        <taxon>Trichophyton</taxon>
    </lineage>
</organism>
<protein>
    <recommendedName>
        <fullName evidence="3">Pal1 cell morphology protein</fullName>
    </recommendedName>
</protein>
<dbReference type="GO" id="GO:0005737">
    <property type="term" value="C:cytoplasm"/>
    <property type="evidence" value="ECO:0007669"/>
    <property type="project" value="TreeGrafter"/>
</dbReference>
<dbReference type="Pfam" id="PF08316">
    <property type="entry name" value="Pal1"/>
    <property type="match status" value="1"/>
</dbReference>
<feature type="compositionally biased region" description="Basic and acidic residues" evidence="1">
    <location>
        <begin position="224"/>
        <end position="234"/>
    </location>
</feature>
<gene>
    <name evidence="2" type="ORF">H103_06706</name>
</gene>
<dbReference type="HOGENOM" id="CLU_095009_0_0_1"/>
<proteinExistence type="predicted"/>
<sequence>MCHKAIPARRRFFAVPAVLAFVSEDEPTRGRQLNQPEGPSSVRRQRYASPESVRLRSARLQREQDSGPGQITPSPHIQPDRIDRLDNVAGLYHHEGPYDPVTRERNALPDRAPVQALRLNQEALNATSSDRDTGSLPQHSPSDGDAVSPPGSRDLTDRFLSFYPRTNVMVEAPAHLQRSAGYNYGDGDTLMDPYYNQDDIERRRLLRKRARSIEREEAEAAESASKKRDVNSRL</sequence>
<dbReference type="InterPro" id="IPR013226">
    <property type="entry name" value="Pal1"/>
</dbReference>
<feature type="region of interest" description="Disordered" evidence="1">
    <location>
        <begin position="25"/>
        <end position="81"/>
    </location>
</feature>
<evidence type="ECO:0000313" key="2">
    <source>
        <dbReference type="EMBL" id="EZF49813.1"/>
    </source>
</evidence>
<dbReference type="EMBL" id="KK207895">
    <property type="protein sequence ID" value="EZF49813.1"/>
    <property type="molecule type" value="Genomic_DNA"/>
</dbReference>
<feature type="region of interest" description="Disordered" evidence="1">
    <location>
        <begin position="213"/>
        <end position="234"/>
    </location>
</feature>
<dbReference type="OrthoDB" id="4173717at2759"/>
<feature type="region of interest" description="Disordered" evidence="1">
    <location>
        <begin position="125"/>
        <end position="153"/>
    </location>
</feature>
<accession>A0A022VVP6</accession>
<dbReference type="AlphaFoldDB" id="A0A022VVP6"/>